<evidence type="ECO:0000256" key="1">
    <source>
        <dbReference type="SAM" id="SignalP"/>
    </source>
</evidence>
<evidence type="ECO:0000313" key="2">
    <source>
        <dbReference type="EMBL" id="MRH21551.1"/>
    </source>
</evidence>
<dbReference type="RefSeq" id="WP_153748850.1">
    <property type="nucleotide sequence ID" value="NZ_BAAADI010000064.1"/>
</dbReference>
<dbReference type="Proteomes" id="UP000466730">
    <property type="component" value="Unassembled WGS sequence"/>
</dbReference>
<proteinExistence type="predicted"/>
<protein>
    <recommendedName>
        <fullName evidence="4">YARHG domain-containing protein</fullName>
    </recommendedName>
</protein>
<dbReference type="EMBL" id="WJPO01000016">
    <property type="protein sequence ID" value="MRH21551.1"/>
    <property type="molecule type" value="Genomic_DNA"/>
</dbReference>
<gene>
    <name evidence="2" type="ORF">GH815_11150</name>
</gene>
<feature type="chain" id="PRO_5032854778" description="YARHG domain-containing protein" evidence="1">
    <location>
        <begin position="25"/>
        <end position="177"/>
    </location>
</feature>
<comment type="caution">
    <text evidence="2">The sequence shown here is derived from an EMBL/GenBank/DDBJ whole genome shotgun (WGS) entry which is preliminary data.</text>
</comment>
<name>A0A844B5Q6_9RHOB</name>
<accession>A0A844B5Q6</accession>
<evidence type="ECO:0000313" key="3">
    <source>
        <dbReference type="Proteomes" id="UP000466730"/>
    </source>
</evidence>
<keyword evidence="1" id="KW-0732">Signal</keyword>
<sequence length="177" mass="18180">MIGKSLAGCVLGAALLCSAAPVLAQSNLTEIGWCRDDGIAGGTVERTRGASGCNINAVLAAARNAAIEAAEAAAATACPTPINTTNAQNRCSAAGSFFAPSAIPNIQLQQSQGASAAERAATHVKRVGNAGICTFTRVIAEREQSDLTDRSCGIWPFKYNRRTVLVDARAACGVICR</sequence>
<evidence type="ECO:0008006" key="4">
    <source>
        <dbReference type="Google" id="ProtNLM"/>
    </source>
</evidence>
<organism evidence="2 3">
    <name type="scientific">Rhodovulum strictum</name>
    <dbReference type="NCBI Taxonomy" id="58314"/>
    <lineage>
        <taxon>Bacteria</taxon>
        <taxon>Pseudomonadati</taxon>
        <taxon>Pseudomonadota</taxon>
        <taxon>Alphaproteobacteria</taxon>
        <taxon>Rhodobacterales</taxon>
        <taxon>Paracoccaceae</taxon>
        <taxon>Rhodovulum</taxon>
    </lineage>
</organism>
<reference evidence="2 3" key="1">
    <citation type="submission" date="2019-11" db="EMBL/GenBank/DDBJ databases">
        <title>Draft Whole-Genome sequence of the marine photosynthetic bacterium Rhodovulum strictum DSM 11289.</title>
        <authorList>
            <person name="Kyndt J.A."/>
            <person name="Meyer T.E."/>
        </authorList>
    </citation>
    <scope>NUCLEOTIDE SEQUENCE [LARGE SCALE GENOMIC DNA]</scope>
    <source>
        <strain evidence="2 3">DSM 11289</strain>
    </source>
</reference>
<dbReference type="AlphaFoldDB" id="A0A844B5Q6"/>
<keyword evidence="3" id="KW-1185">Reference proteome</keyword>
<feature type="signal peptide" evidence="1">
    <location>
        <begin position="1"/>
        <end position="24"/>
    </location>
</feature>
<dbReference type="OrthoDB" id="7856629at2"/>